<dbReference type="PANTHER" id="PTHR43791:SF103">
    <property type="entry name" value="MAJOR FACILITATOR SUPERFAMILY (MFS) PROFILE DOMAIN-CONTAINING PROTEIN-RELATED"/>
    <property type="match status" value="1"/>
</dbReference>
<evidence type="ECO:0000259" key="9">
    <source>
        <dbReference type="Pfam" id="PF01266"/>
    </source>
</evidence>
<dbReference type="Gene3D" id="3.60.21.10">
    <property type="match status" value="1"/>
</dbReference>
<sequence length="1363" mass="153896">MLEKLRSLLNRPSVSFQVLSDLHLKINQQYPSYEIPLCAKHLILAGDIGRLVDYDNYRNFLQKQTDRFEHVFLVLGNHEFYNGTFAEGLEKARRLEREPALNGRLVVLHRKRYNIPGSRVTILGCTLWSKVPHESKDIVRSKIKDFQKIEGWTVEDHNAAHESDLAWLLDEIHSAQQQDKTAEKQSQKQSILVVTHHAPSIRKTSSPQHVHSPWNSAFGTDILSQITNGVKVWVFGHTHYTTGFKEGGIRVVSNQQGYVLPWIAQEDSVLDLLKRVRKEQDEMMLYEHVPIKRVHELVLQGRNGPENAAVLWDLLTNQLLDWLLEPYNQGANDALELLRDTSLSRASWVWFPRLSDGNPGFRMQVTKKKTVAIIGAGIFGLSLAVALRSKGYTVTVFDRNAYDKTGYEPEGEDAQAASVDLNKILRASYGKKLHYQRLALESRQAWIACDKGRGISETKDQDDGRLFVNGGMLRVQPTDELGELETETLANMERDGLRHTQFVKSNPEDRQRAESLGWSGKLLDFKIPDTEPRQTYDAVLDSLAGFVRCSDACAYWHKIAVAKGVGFRFGKEGAVESLVKAPSTLESGKEKVTGIRTEDGALHNVDTVVVAAGSFSTQVLPELSYHLESSAGSVATFKIDSKQTELWDKYSPDKFPVITWKATPRDKAGKDTGSIYVLPRTPEGYLKIGSPISNRPLKEPRSHRTGNAIQAIMEFVSIFLPEFEGVPFSSTKLCWYTDSLDNSFVIDYVPDYAEKSVFVCTGGSGHGAKFLPVLGEILARRDFAFRLVADKQSTKVLGCNFGGLGGFKPRRQGHSVGWPARKVLDRVSMLMATITAAPQSQDHEPNPHVKETTRVSTRDPNVVDKRDIDDTTLFYNTHKDQVRPLTPEVERKLVRKNFWCLLLQTWWISFLIHLDKSTLSSASTMGVFKDVAMSKNEYNRLFILFYLGYLIALWPGAWLAQRVGHKHFITGSLLLWALLIGVHPAVKTGKQMMAVRFLLGMTESQIVPSTAMLHQAFFPPRKSPWVQLLWWAFGSLANVLLTMISYQLIQDDNNGTLAGSIASWKWLHIVCCILTFCVCVPLLIFLPNTPLDAKWLSTEEKVHTIEIIRNTHAGVKNSTFKWEQVREMVTDPKSWLFIFHMFFNELPNNTSQQLPLIIVGFGFTPAESALFNIIKPLWGLILILVSAAMLYSTRLGTGYTCALSYIPCLIGGIIELAAPWSNKVTLVVGSQISTFKPSYLLGLSWAGTTTTGYTKRLTLMSSCIVAASVANMISPEFWESKYQPRYRLPWAFMTAFWAISPTMCIIIRLYLQRENRRRQRLLEQQESDSDREDVLDADGQIVKIDGHDFDATDRTNLKFIYPL</sequence>
<dbReference type="SUPFAM" id="SSF56300">
    <property type="entry name" value="Metallo-dependent phosphatases"/>
    <property type="match status" value="1"/>
</dbReference>
<protein>
    <recommendedName>
        <fullName evidence="12">FAD dependent oxidoreductase domain-containing protein</fullName>
    </recommendedName>
</protein>
<evidence type="ECO:0000259" key="8">
    <source>
        <dbReference type="Pfam" id="PF00149"/>
    </source>
</evidence>
<evidence type="ECO:0000256" key="1">
    <source>
        <dbReference type="ARBA" id="ARBA00004141"/>
    </source>
</evidence>
<dbReference type="SUPFAM" id="SSF51905">
    <property type="entry name" value="FAD/NAD(P)-binding domain"/>
    <property type="match status" value="1"/>
</dbReference>
<gene>
    <name evidence="10" type="ORF">CNMCM6805_008478</name>
</gene>
<dbReference type="EMBL" id="JAAAPX010000066">
    <property type="protein sequence ID" value="KAF4234635.1"/>
    <property type="molecule type" value="Genomic_DNA"/>
</dbReference>
<dbReference type="Gene3D" id="3.50.50.60">
    <property type="entry name" value="FAD/NAD(P)-binding domain"/>
    <property type="match status" value="1"/>
</dbReference>
<evidence type="ECO:0008006" key="12">
    <source>
        <dbReference type="Google" id="ProtNLM"/>
    </source>
</evidence>
<evidence type="ECO:0000256" key="5">
    <source>
        <dbReference type="ARBA" id="ARBA00023136"/>
    </source>
</evidence>
<dbReference type="Proteomes" id="UP000653565">
    <property type="component" value="Unassembled WGS sequence"/>
</dbReference>
<dbReference type="GO" id="GO:0022857">
    <property type="term" value="F:transmembrane transporter activity"/>
    <property type="evidence" value="ECO:0007669"/>
    <property type="project" value="InterPro"/>
</dbReference>
<evidence type="ECO:0000256" key="2">
    <source>
        <dbReference type="ARBA" id="ARBA00022448"/>
    </source>
</evidence>
<feature type="transmembrane region" description="Helical" evidence="7">
    <location>
        <begin position="1066"/>
        <end position="1086"/>
    </location>
</feature>
<keyword evidence="11" id="KW-1185">Reference proteome</keyword>
<reference evidence="10" key="1">
    <citation type="journal article" date="2020" name="bioRxiv">
        <title>Genomic and phenotypic heterogeneity of clinical isolates of the human pathogens Aspergillus fumigatus, Aspergillus lentulus and Aspergillus fumigatiaffinis.</title>
        <authorList>
            <person name="dos Santos R.A.C."/>
            <person name="Steenwyk J.L."/>
            <person name="Rivero-Menendez O."/>
            <person name="Mead M.E."/>
            <person name="Silva L.P."/>
            <person name="Bastos R.W."/>
            <person name="Alastruey-Izquierdo A."/>
            <person name="Goldman G.H."/>
            <person name="Rokas A."/>
        </authorList>
    </citation>
    <scope>NUCLEOTIDE SEQUENCE</scope>
    <source>
        <strain evidence="10">CNM-CM6805</strain>
    </source>
</reference>
<evidence type="ECO:0000313" key="11">
    <source>
        <dbReference type="Proteomes" id="UP000653565"/>
    </source>
</evidence>
<comment type="subcellular location">
    <subcellularLocation>
        <location evidence="1">Membrane</location>
        <topology evidence="1">Multi-pass membrane protein</topology>
    </subcellularLocation>
</comment>
<dbReference type="Gene3D" id="1.20.1250.20">
    <property type="entry name" value="MFS general substrate transporter like domains"/>
    <property type="match status" value="1"/>
</dbReference>
<proteinExistence type="predicted"/>
<feature type="transmembrane region" description="Helical" evidence="7">
    <location>
        <begin position="1169"/>
        <end position="1191"/>
    </location>
</feature>
<name>A0A8H4M1Z1_9EURO</name>
<feature type="transmembrane region" description="Helical" evidence="7">
    <location>
        <begin position="1198"/>
        <end position="1218"/>
    </location>
</feature>
<dbReference type="FunFam" id="1.20.1250.20:FF:001117">
    <property type="entry name" value="Putative allantoate permease of the major facilitator superfamily"/>
    <property type="match status" value="1"/>
</dbReference>
<feature type="transmembrane region" description="Helical" evidence="7">
    <location>
        <begin position="1028"/>
        <end position="1046"/>
    </location>
</feature>
<evidence type="ECO:0000256" key="7">
    <source>
        <dbReference type="SAM" id="Phobius"/>
    </source>
</evidence>
<dbReference type="InterPro" id="IPR006076">
    <property type="entry name" value="FAD-dep_OxRdtase"/>
</dbReference>
<keyword evidence="4 7" id="KW-1133">Transmembrane helix</keyword>
<dbReference type="PANTHER" id="PTHR43791">
    <property type="entry name" value="PERMEASE-RELATED"/>
    <property type="match status" value="1"/>
</dbReference>
<evidence type="ECO:0000313" key="10">
    <source>
        <dbReference type="EMBL" id="KAF4234635.1"/>
    </source>
</evidence>
<dbReference type="GO" id="GO:0016787">
    <property type="term" value="F:hydrolase activity"/>
    <property type="evidence" value="ECO:0007669"/>
    <property type="project" value="InterPro"/>
</dbReference>
<feature type="transmembrane region" description="Helical" evidence="7">
    <location>
        <begin position="967"/>
        <end position="986"/>
    </location>
</feature>
<keyword evidence="2" id="KW-0813">Transport</keyword>
<keyword evidence="3 7" id="KW-0812">Transmembrane</keyword>
<feature type="domain" description="FAD dependent oxidoreductase" evidence="9">
    <location>
        <begin position="371"/>
        <end position="781"/>
    </location>
</feature>
<dbReference type="SUPFAM" id="SSF103473">
    <property type="entry name" value="MFS general substrate transporter"/>
    <property type="match status" value="1"/>
</dbReference>
<dbReference type="InterPro" id="IPR029052">
    <property type="entry name" value="Metallo-depent_PP-like"/>
</dbReference>
<feature type="compositionally biased region" description="Basic and acidic residues" evidence="6">
    <location>
        <begin position="841"/>
        <end position="857"/>
    </location>
</feature>
<reference evidence="10" key="2">
    <citation type="submission" date="2020-04" db="EMBL/GenBank/DDBJ databases">
        <authorList>
            <person name="Santos R.A.C."/>
            <person name="Steenwyk J.L."/>
            <person name="Rivero-Menendez O."/>
            <person name="Mead M.E."/>
            <person name="Silva L.P."/>
            <person name="Bastos R.W."/>
            <person name="Alastruey-Izquierdo A."/>
            <person name="Goldman G.H."/>
            <person name="Rokas A."/>
        </authorList>
    </citation>
    <scope>NUCLEOTIDE SEQUENCE</scope>
    <source>
        <strain evidence="10">CNM-CM6805</strain>
    </source>
</reference>
<evidence type="ECO:0000256" key="3">
    <source>
        <dbReference type="ARBA" id="ARBA00022692"/>
    </source>
</evidence>
<feature type="region of interest" description="Disordered" evidence="6">
    <location>
        <begin position="837"/>
        <end position="857"/>
    </location>
</feature>
<comment type="caution">
    <text evidence="10">The sequence shown here is derived from an EMBL/GenBank/DDBJ whole genome shotgun (WGS) entry which is preliminary data.</text>
</comment>
<keyword evidence="5 7" id="KW-0472">Membrane</keyword>
<feature type="transmembrane region" description="Helical" evidence="7">
    <location>
        <begin position="1257"/>
        <end position="1278"/>
    </location>
</feature>
<dbReference type="InterPro" id="IPR011701">
    <property type="entry name" value="MFS"/>
</dbReference>
<dbReference type="Pfam" id="PF07690">
    <property type="entry name" value="MFS_1"/>
    <property type="match status" value="1"/>
</dbReference>
<evidence type="ECO:0000256" key="6">
    <source>
        <dbReference type="SAM" id="MobiDB-lite"/>
    </source>
</evidence>
<feature type="transmembrane region" description="Helical" evidence="7">
    <location>
        <begin position="1290"/>
        <end position="1311"/>
    </location>
</feature>
<dbReference type="InterPro" id="IPR036188">
    <property type="entry name" value="FAD/NAD-bd_sf"/>
</dbReference>
<dbReference type="InterPro" id="IPR036259">
    <property type="entry name" value="MFS_trans_sf"/>
</dbReference>
<dbReference type="Pfam" id="PF01266">
    <property type="entry name" value="DAO"/>
    <property type="match status" value="1"/>
</dbReference>
<organism evidence="10 11">
    <name type="scientific">Aspergillus fumigatiaffinis</name>
    <dbReference type="NCBI Taxonomy" id="340414"/>
    <lineage>
        <taxon>Eukaryota</taxon>
        <taxon>Fungi</taxon>
        <taxon>Dikarya</taxon>
        <taxon>Ascomycota</taxon>
        <taxon>Pezizomycotina</taxon>
        <taxon>Eurotiomycetes</taxon>
        <taxon>Eurotiomycetidae</taxon>
        <taxon>Eurotiales</taxon>
        <taxon>Aspergillaceae</taxon>
        <taxon>Aspergillus</taxon>
        <taxon>Aspergillus subgen. Fumigati</taxon>
    </lineage>
</organism>
<evidence type="ECO:0000256" key="4">
    <source>
        <dbReference type="ARBA" id="ARBA00022989"/>
    </source>
</evidence>
<dbReference type="OrthoDB" id="6730379at2759"/>
<dbReference type="GO" id="GO:0016020">
    <property type="term" value="C:membrane"/>
    <property type="evidence" value="ECO:0007669"/>
    <property type="project" value="UniProtKB-SubCell"/>
</dbReference>
<accession>A0A8H4M1Z1</accession>
<dbReference type="Gene3D" id="3.30.9.10">
    <property type="entry name" value="D-Amino Acid Oxidase, subunit A, domain 2"/>
    <property type="match status" value="1"/>
</dbReference>
<dbReference type="Pfam" id="PF00149">
    <property type="entry name" value="Metallophos"/>
    <property type="match status" value="1"/>
</dbReference>
<feature type="domain" description="Calcineurin-like phosphoesterase" evidence="8">
    <location>
        <begin position="39"/>
        <end position="239"/>
    </location>
</feature>
<feature type="transmembrane region" description="Helical" evidence="7">
    <location>
        <begin position="941"/>
        <end position="960"/>
    </location>
</feature>
<dbReference type="InterPro" id="IPR004843">
    <property type="entry name" value="Calcineurin-like_PHP"/>
</dbReference>